<name>A0A512DQ68_9PROT</name>
<feature type="signal peptide" evidence="1">
    <location>
        <begin position="1"/>
        <end position="26"/>
    </location>
</feature>
<dbReference type="RefSeq" id="WP_044428160.1">
    <property type="nucleotide sequence ID" value="NZ_BJYZ01000009.1"/>
</dbReference>
<reference evidence="3 4" key="1">
    <citation type="submission" date="2019-07" db="EMBL/GenBank/DDBJ databases">
        <title>Whole genome shotgun sequence of Skermanella aerolata NBRC 106429.</title>
        <authorList>
            <person name="Hosoyama A."/>
            <person name="Uohara A."/>
            <person name="Ohji S."/>
            <person name="Ichikawa N."/>
        </authorList>
    </citation>
    <scope>NUCLEOTIDE SEQUENCE [LARGE SCALE GENOMIC DNA]</scope>
    <source>
        <strain evidence="3 4">NBRC 106429</strain>
    </source>
</reference>
<evidence type="ECO:0000313" key="3">
    <source>
        <dbReference type="EMBL" id="GEO38300.1"/>
    </source>
</evidence>
<keyword evidence="1" id="KW-0732">Signal</keyword>
<accession>A0A512DQ68</accession>
<feature type="chain" id="PRO_5022105058" description="SH3b domain-containing protein" evidence="1">
    <location>
        <begin position="27"/>
        <end position="208"/>
    </location>
</feature>
<dbReference type="Proteomes" id="UP000321523">
    <property type="component" value="Unassembled WGS sequence"/>
</dbReference>
<protein>
    <recommendedName>
        <fullName evidence="2">SH3b domain-containing protein</fullName>
    </recommendedName>
</protein>
<dbReference type="AlphaFoldDB" id="A0A512DQ68"/>
<comment type="caution">
    <text evidence="3">The sequence shown here is derived from an EMBL/GenBank/DDBJ whole genome shotgun (WGS) entry which is preliminary data.</text>
</comment>
<dbReference type="Gene3D" id="2.30.30.40">
    <property type="entry name" value="SH3 Domains"/>
    <property type="match status" value="1"/>
</dbReference>
<dbReference type="Pfam" id="PF08239">
    <property type="entry name" value="SH3_3"/>
    <property type="match status" value="1"/>
</dbReference>
<sequence length="208" mass="21851">MRRSRIRIAALAALALTAPAAFPAAAASRTAVEREAASARPPLEAGPPALRANGRVNLRAEPSRSAAVLATVEPGTILESPGVVTGLPWVAVSRDGRLFGYVFAELVSSVASGSQAAEIPAAGMSATRTIDDRLRAVEETLSGMRVDLDQQAQLSREGFERTGRQLSDIQARLPEADGPAVVRLQPPPTRLDVAIASVRELFARIVGN</sequence>
<proteinExistence type="predicted"/>
<keyword evidence="4" id="KW-1185">Reference proteome</keyword>
<dbReference type="EMBL" id="BJYZ01000009">
    <property type="protein sequence ID" value="GEO38300.1"/>
    <property type="molecule type" value="Genomic_DNA"/>
</dbReference>
<dbReference type="OrthoDB" id="7303681at2"/>
<evidence type="ECO:0000313" key="4">
    <source>
        <dbReference type="Proteomes" id="UP000321523"/>
    </source>
</evidence>
<evidence type="ECO:0000259" key="2">
    <source>
        <dbReference type="Pfam" id="PF08239"/>
    </source>
</evidence>
<evidence type="ECO:0000256" key="1">
    <source>
        <dbReference type="SAM" id="SignalP"/>
    </source>
</evidence>
<gene>
    <name evidence="3" type="ORF">SAE02_24480</name>
</gene>
<dbReference type="InterPro" id="IPR003646">
    <property type="entry name" value="SH3-like_bac-type"/>
</dbReference>
<organism evidence="3 4">
    <name type="scientific">Skermanella aerolata</name>
    <dbReference type="NCBI Taxonomy" id="393310"/>
    <lineage>
        <taxon>Bacteria</taxon>
        <taxon>Pseudomonadati</taxon>
        <taxon>Pseudomonadota</taxon>
        <taxon>Alphaproteobacteria</taxon>
        <taxon>Rhodospirillales</taxon>
        <taxon>Azospirillaceae</taxon>
        <taxon>Skermanella</taxon>
    </lineage>
</organism>
<feature type="domain" description="SH3b" evidence="2">
    <location>
        <begin position="55"/>
        <end position="108"/>
    </location>
</feature>